<dbReference type="InterPro" id="IPR002190">
    <property type="entry name" value="MHD_dom"/>
</dbReference>
<dbReference type="PANTHER" id="PTHR11736:SF14">
    <property type="entry name" value="NSE3 HOMOLOG, SMC5-SMC6 COMPLEX COMPONENT"/>
    <property type="match status" value="1"/>
</dbReference>
<name>T1KUC5_TETUR</name>
<dbReference type="OrthoDB" id="205198at2759"/>
<dbReference type="GO" id="GO:0005634">
    <property type="term" value="C:nucleus"/>
    <property type="evidence" value="ECO:0007669"/>
    <property type="project" value="TreeGrafter"/>
</dbReference>
<dbReference type="AlphaFoldDB" id="T1KUC5"/>
<dbReference type="STRING" id="32264.T1KUC5"/>
<dbReference type="PROSITE" id="PS50838">
    <property type="entry name" value="MAGE"/>
    <property type="match status" value="1"/>
</dbReference>
<organism evidence="2 3">
    <name type="scientific">Tetranychus urticae</name>
    <name type="common">Two-spotted spider mite</name>
    <dbReference type="NCBI Taxonomy" id="32264"/>
    <lineage>
        <taxon>Eukaryota</taxon>
        <taxon>Metazoa</taxon>
        <taxon>Ecdysozoa</taxon>
        <taxon>Arthropoda</taxon>
        <taxon>Chelicerata</taxon>
        <taxon>Arachnida</taxon>
        <taxon>Acari</taxon>
        <taxon>Acariformes</taxon>
        <taxon>Trombidiformes</taxon>
        <taxon>Prostigmata</taxon>
        <taxon>Eleutherengona</taxon>
        <taxon>Raphignathae</taxon>
        <taxon>Tetranychoidea</taxon>
        <taxon>Tetranychidae</taxon>
        <taxon>Tetranychus</taxon>
    </lineage>
</organism>
<evidence type="ECO:0000313" key="3">
    <source>
        <dbReference type="Proteomes" id="UP000015104"/>
    </source>
</evidence>
<dbReference type="eggNOG" id="KOG4562">
    <property type="taxonomic scope" value="Eukaryota"/>
</dbReference>
<dbReference type="EMBL" id="CAEY01000552">
    <property type="status" value="NOT_ANNOTATED_CDS"/>
    <property type="molecule type" value="Genomic_DNA"/>
</dbReference>
<gene>
    <name evidence="2" type="primary">107367168</name>
</gene>
<protein>
    <recommendedName>
        <fullName evidence="1">MAGE domain-containing protein</fullName>
    </recommendedName>
</protein>
<feature type="domain" description="MAGE" evidence="1">
    <location>
        <begin position="1"/>
        <end position="205"/>
    </location>
</feature>
<reference evidence="3" key="1">
    <citation type="submission" date="2011-08" db="EMBL/GenBank/DDBJ databases">
        <authorList>
            <person name="Rombauts S."/>
        </authorList>
    </citation>
    <scope>NUCLEOTIDE SEQUENCE</scope>
    <source>
        <strain evidence="3">London</strain>
    </source>
</reference>
<proteinExistence type="predicted"/>
<dbReference type="InterPro" id="IPR037445">
    <property type="entry name" value="MAGE"/>
</dbReference>
<dbReference type="Proteomes" id="UP000015104">
    <property type="component" value="Unassembled WGS sequence"/>
</dbReference>
<sequence>MDQNVINMVQYLLVADQKKMPIKRTDITRYVIPDNTREFGDIFDACKKALFNVFGLKVLETPEKNSYIIVTVIRDSSLWRPEITSQIDNTHGILIPILSVIFMNGGETREENLWKFMNKINLTPETKLTYNHASIVLKDLLHSVWIRQMYLKREDIGRNEKKEFMFSWGFRAEYEINKLELLKWVCEVYGDGYEPHMFKLQYKRALSHDKMLSELDQEVEDTEPETE</sequence>
<dbReference type="Gene3D" id="1.10.10.1200">
    <property type="entry name" value="MAGE homology domain, winged helix WH1 motif"/>
    <property type="match status" value="1"/>
</dbReference>
<evidence type="ECO:0000313" key="2">
    <source>
        <dbReference type="EnsemblMetazoa" id="tetur21g02930.1"/>
    </source>
</evidence>
<dbReference type="PANTHER" id="PTHR11736">
    <property type="entry name" value="MELANOMA-ASSOCIATED ANTIGEN MAGE ANTIGEN"/>
    <property type="match status" value="1"/>
</dbReference>
<keyword evidence="3" id="KW-1185">Reference proteome</keyword>
<dbReference type="Gene3D" id="1.10.10.1210">
    <property type="entry name" value="MAGE homology domain, winged helix WH2 motif"/>
    <property type="match status" value="1"/>
</dbReference>
<dbReference type="EnsemblMetazoa" id="tetur21g02930.1">
    <property type="protein sequence ID" value="tetur21g02930.1"/>
    <property type="gene ID" value="tetur21g02930"/>
</dbReference>
<dbReference type="Pfam" id="PF01454">
    <property type="entry name" value="MAGE"/>
    <property type="match status" value="1"/>
</dbReference>
<dbReference type="FunFam" id="1.10.10.1210:FF:000001">
    <property type="entry name" value="melanoma-associated antigen D1"/>
    <property type="match status" value="1"/>
</dbReference>
<dbReference type="OMA" id="TNPPEYE"/>
<dbReference type="InterPro" id="IPR041899">
    <property type="entry name" value="MAGE_WH2"/>
</dbReference>
<accession>T1KUC5</accession>
<dbReference type="KEGG" id="tut:107367168"/>
<dbReference type="InterPro" id="IPR041898">
    <property type="entry name" value="MAGE_WH1"/>
</dbReference>
<reference evidence="2" key="2">
    <citation type="submission" date="2015-06" db="UniProtKB">
        <authorList>
            <consortium name="EnsemblMetazoa"/>
        </authorList>
    </citation>
    <scope>IDENTIFICATION</scope>
</reference>
<evidence type="ECO:0000259" key="1">
    <source>
        <dbReference type="PROSITE" id="PS50838"/>
    </source>
</evidence>
<dbReference type="HOGENOM" id="CLU_039582_2_1_1"/>
<dbReference type="SMART" id="SM01373">
    <property type="entry name" value="MAGE"/>
    <property type="match status" value="1"/>
</dbReference>